<reference evidence="2 3" key="1">
    <citation type="submission" date="2021-01" db="EMBL/GenBank/DDBJ databases">
        <title>Genomic Encyclopedia of Type Strains, Phase IV (KMG-IV): sequencing the most valuable type-strain genomes for metagenomic binning, comparative biology and taxonomic classification.</title>
        <authorList>
            <person name="Goeker M."/>
        </authorList>
    </citation>
    <scope>NUCLEOTIDE SEQUENCE [LARGE SCALE GENOMIC DNA]</scope>
    <source>
        <strain evidence="2 3">DSM 27382</strain>
    </source>
</reference>
<feature type="transmembrane region" description="Helical" evidence="1">
    <location>
        <begin position="12"/>
        <end position="34"/>
    </location>
</feature>
<evidence type="ECO:0000256" key="1">
    <source>
        <dbReference type="SAM" id="Phobius"/>
    </source>
</evidence>
<comment type="caution">
    <text evidence="2">The sequence shown here is derived from an EMBL/GenBank/DDBJ whole genome shotgun (WGS) entry which is preliminary data.</text>
</comment>
<dbReference type="RefSeq" id="WP_205010550.1">
    <property type="nucleotide sequence ID" value="NZ_JAFBEH010000069.1"/>
</dbReference>
<proteinExistence type="predicted"/>
<evidence type="ECO:0000313" key="3">
    <source>
        <dbReference type="Proteomes" id="UP000697472"/>
    </source>
</evidence>
<keyword evidence="1" id="KW-0812">Transmembrane</keyword>
<dbReference type="EMBL" id="JAFBEH010000069">
    <property type="protein sequence ID" value="MBM7643713.1"/>
    <property type="molecule type" value="Genomic_DNA"/>
</dbReference>
<keyword evidence="1" id="KW-0472">Membrane</keyword>
<feature type="transmembrane region" description="Helical" evidence="1">
    <location>
        <begin position="40"/>
        <end position="59"/>
    </location>
</feature>
<dbReference type="SUPFAM" id="SSF140478">
    <property type="entry name" value="LemA-like"/>
    <property type="match status" value="1"/>
</dbReference>
<dbReference type="Proteomes" id="UP000697472">
    <property type="component" value="Unassembled WGS sequence"/>
</dbReference>
<gene>
    <name evidence="2" type="ORF">JOC28_002024</name>
</gene>
<keyword evidence="1" id="KW-1133">Transmembrane helix</keyword>
<evidence type="ECO:0000313" key="2">
    <source>
        <dbReference type="EMBL" id="MBM7643713.1"/>
    </source>
</evidence>
<dbReference type="InterPro" id="IPR023353">
    <property type="entry name" value="LemA-like_dom_sf"/>
</dbReference>
<organism evidence="2 3">
    <name type="scientific">Streptococcus loxodontisalivarius</name>
    <dbReference type="NCBI Taxonomy" id="1349415"/>
    <lineage>
        <taxon>Bacteria</taxon>
        <taxon>Bacillati</taxon>
        <taxon>Bacillota</taxon>
        <taxon>Bacilli</taxon>
        <taxon>Lactobacillales</taxon>
        <taxon>Streptococcaceae</taxon>
        <taxon>Streptococcus</taxon>
    </lineage>
</organism>
<accession>A0ABS2PUH3</accession>
<sequence length="155" mass="18463">MKKVQFRLGSFITRLLGYWLLYAIFWEVIFNGLSDLITELGSGVSLLLSLFTVSIQLYYKQSQYIQLLHQETNRLANDIDLTRQHLQKLKRDFQPDEKENQVALVSHIHQYEDQLTQTKFAYNEAVKDYNEGIHLFPYQQIAKPKEKEYFSDFYI</sequence>
<protein>
    <recommendedName>
        <fullName evidence="4">SMODS and SLOG-associating 2TM effector domain-containing protein</fullName>
    </recommendedName>
</protein>
<keyword evidence="3" id="KW-1185">Reference proteome</keyword>
<dbReference type="Gene3D" id="1.20.1440.20">
    <property type="entry name" value="LemA-like domain"/>
    <property type="match status" value="1"/>
</dbReference>
<name>A0ABS2PUH3_9STRE</name>
<evidence type="ECO:0008006" key="4">
    <source>
        <dbReference type="Google" id="ProtNLM"/>
    </source>
</evidence>